<proteinExistence type="predicted"/>
<keyword evidence="2" id="KW-1185">Reference proteome</keyword>
<organism evidence="1 2">
    <name type="scientific">Oceanobacillus bengalensis</name>
    <dbReference type="NCBI Taxonomy" id="1435466"/>
    <lineage>
        <taxon>Bacteria</taxon>
        <taxon>Bacillati</taxon>
        <taxon>Bacillota</taxon>
        <taxon>Bacilli</taxon>
        <taxon>Bacillales</taxon>
        <taxon>Bacillaceae</taxon>
        <taxon>Oceanobacillus</taxon>
    </lineage>
</organism>
<dbReference type="GO" id="GO:0019546">
    <property type="term" value="P:L-arginine deiminase pathway"/>
    <property type="evidence" value="ECO:0007669"/>
    <property type="project" value="TreeGrafter"/>
</dbReference>
<dbReference type="Pfam" id="PF19420">
    <property type="entry name" value="DDAH_eukar"/>
    <property type="match status" value="1"/>
</dbReference>
<protein>
    <recommendedName>
        <fullName evidence="3">Nitrate reductase</fullName>
    </recommendedName>
</protein>
<evidence type="ECO:0000313" key="1">
    <source>
        <dbReference type="EMBL" id="RKQ12819.1"/>
    </source>
</evidence>
<comment type="caution">
    <text evidence="1">The sequence shown here is derived from an EMBL/GenBank/DDBJ whole genome shotgun (WGS) entry which is preliminary data.</text>
</comment>
<dbReference type="GO" id="GO:0016990">
    <property type="term" value="F:arginine deiminase activity"/>
    <property type="evidence" value="ECO:0007669"/>
    <property type="project" value="TreeGrafter"/>
</dbReference>
<gene>
    <name evidence="1" type="ORF">D8M05_17730</name>
</gene>
<name>A0A494YSC3_9BACI</name>
<evidence type="ECO:0008006" key="3">
    <source>
        <dbReference type="Google" id="ProtNLM"/>
    </source>
</evidence>
<reference evidence="1 2" key="1">
    <citation type="journal article" date="2015" name="Antonie Van Leeuwenhoek">
        <title>Oceanobacillus bengalensis sp. nov., a bacterium isolated from seawater of the Bay of Bengal.</title>
        <authorList>
            <person name="Yongchang O."/>
            <person name="Xiang W."/>
            <person name="Wang G."/>
        </authorList>
    </citation>
    <scope>NUCLEOTIDE SEQUENCE [LARGE SCALE GENOMIC DNA]</scope>
    <source>
        <strain evidence="1 2">MCCC 1K00260</strain>
    </source>
</reference>
<dbReference type="PANTHER" id="PTHR47271">
    <property type="entry name" value="ARGININE DEIMINASE"/>
    <property type="match status" value="1"/>
</dbReference>
<dbReference type="AlphaFoldDB" id="A0A494YSC3"/>
<dbReference type="Proteomes" id="UP000281813">
    <property type="component" value="Unassembled WGS sequence"/>
</dbReference>
<dbReference type="RefSeq" id="WP_121134216.1">
    <property type="nucleotide sequence ID" value="NZ_JBHUFK010000056.1"/>
</dbReference>
<dbReference type="EMBL" id="RBZO01000039">
    <property type="protein sequence ID" value="RKQ12819.1"/>
    <property type="molecule type" value="Genomic_DNA"/>
</dbReference>
<dbReference type="PANTHER" id="PTHR47271:SF2">
    <property type="entry name" value="ARGININE DEIMINASE"/>
    <property type="match status" value="1"/>
</dbReference>
<dbReference type="OrthoDB" id="9814070at2"/>
<dbReference type="Gene3D" id="3.75.10.10">
    <property type="entry name" value="L-arginine/glycine Amidinotransferase, Chain A"/>
    <property type="match status" value="1"/>
</dbReference>
<accession>A0A494YSC3</accession>
<sequence>MINSTSTEINPNVRCFNEYDLLKQVIVVAPDFMSIKEVINTTQRHYLKENINIDTALEQHNQFVQTLESEGAKVIKLKAKENLNEQVFTRDIGFTIGNQLFLASMKKDIRKPETDVLVDWLDKQQIAYNKIETFPIEGGDVIIDHDKVWVGVSSRTSLDAIRILQDNLPDFTVHAIPFREDILHLDCVFNIISNDTAIIYSPGVDQDALKVLKEHYHLIEVTEEEQFNLGTNVLSIGNKRMIALPENKRLNEEIRKQGFHVIEVAFSEIIKSGGSFRCCSLPLVRE</sequence>
<dbReference type="SUPFAM" id="SSF55909">
    <property type="entry name" value="Pentein"/>
    <property type="match status" value="1"/>
</dbReference>
<evidence type="ECO:0000313" key="2">
    <source>
        <dbReference type="Proteomes" id="UP000281813"/>
    </source>
</evidence>